<dbReference type="PATRIC" id="fig|889378.3.peg.2746"/>
<evidence type="ECO:0000256" key="1">
    <source>
        <dbReference type="SAM" id="SignalP"/>
    </source>
</evidence>
<organism evidence="2 3">
    <name type="scientific">Spirochaeta africana (strain ATCC 700263 / DSM 8902 / Z-7692)</name>
    <dbReference type="NCBI Taxonomy" id="889378"/>
    <lineage>
        <taxon>Bacteria</taxon>
        <taxon>Pseudomonadati</taxon>
        <taxon>Spirochaetota</taxon>
        <taxon>Spirochaetia</taxon>
        <taxon>Spirochaetales</taxon>
        <taxon>Spirochaetaceae</taxon>
        <taxon>Spirochaeta</taxon>
    </lineage>
</organism>
<dbReference type="HOGENOM" id="CLU_1651058_0_0_12"/>
<dbReference type="STRING" id="889378.Spiaf_2773"/>
<evidence type="ECO:0000313" key="2">
    <source>
        <dbReference type="EMBL" id="AFG38797.1"/>
    </source>
</evidence>
<feature type="chain" id="PRO_5003623116" evidence="1">
    <location>
        <begin position="21"/>
        <end position="160"/>
    </location>
</feature>
<keyword evidence="1" id="KW-0732">Signal</keyword>
<proteinExistence type="predicted"/>
<dbReference type="RefSeq" id="WP_014456779.1">
    <property type="nucleotide sequence ID" value="NC_017098.1"/>
</dbReference>
<protein>
    <submittedName>
        <fullName evidence="2">Uncharacterized protein</fullName>
    </submittedName>
</protein>
<accession>H9UMQ4</accession>
<gene>
    <name evidence="2" type="ordered locus">Spiaf_2773</name>
</gene>
<keyword evidence="3" id="KW-1185">Reference proteome</keyword>
<evidence type="ECO:0000313" key="3">
    <source>
        <dbReference type="Proteomes" id="UP000007383"/>
    </source>
</evidence>
<dbReference type="KEGG" id="sfc:Spiaf_2773"/>
<sequence>MKQVFWSTVMVLLAVCAAQAASFSELQSLLDTDSSIEQLAKALEDPDFDPTADGRLLLLNGTAASITVIDDSAEYFEVLVEIAVGRWTDEEDVQLYRGYAAFFDPAYAGLLGLTSESDRNTALQIGDQLLLIAAPLGTIIDPVDESEVMLFEAVYARPVR</sequence>
<dbReference type="Proteomes" id="UP000007383">
    <property type="component" value="Chromosome"/>
</dbReference>
<name>H9UMQ4_SPIAZ</name>
<feature type="signal peptide" evidence="1">
    <location>
        <begin position="1"/>
        <end position="20"/>
    </location>
</feature>
<reference evidence="3" key="1">
    <citation type="journal article" date="2013" name="Stand. Genomic Sci.">
        <title>Complete genome sequence of the halophilic bacterium Spirochaeta africana type strain (Z-7692(T)) from the alkaline Lake Magadi in the East African Rift.</title>
        <authorList>
            <person name="Liolos K."/>
            <person name="Abt B."/>
            <person name="Scheuner C."/>
            <person name="Teshima H."/>
            <person name="Held B."/>
            <person name="Lapidus A."/>
            <person name="Nolan M."/>
            <person name="Lucas S."/>
            <person name="Deshpande S."/>
            <person name="Cheng J.F."/>
            <person name="Tapia R."/>
            <person name="Goodwin L.A."/>
            <person name="Pitluck S."/>
            <person name="Pagani I."/>
            <person name="Ivanova N."/>
            <person name="Mavromatis K."/>
            <person name="Mikhailova N."/>
            <person name="Huntemann M."/>
            <person name="Pati A."/>
            <person name="Chen A."/>
            <person name="Palaniappan K."/>
            <person name="Land M."/>
            <person name="Rohde M."/>
            <person name="Tindall B.J."/>
            <person name="Detter J.C."/>
            <person name="Goker M."/>
            <person name="Bristow J."/>
            <person name="Eisen J.A."/>
            <person name="Markowitz V."/>
            <person name="Hugenholtz P."/>
            <person name="Woyke T."/>
            <person name="Klenk H.P."/>
            <person name="Kyrpides N.C."/>
        </authorList>
    </citation>
    <scope>NUCLEOTIDE SEQUENCE</scope>
    <source>
        <strain evidence="3">ATCC 700263 / DSM 8902 / Z-7692</strain>
    </source>
</reference>
<dbReference type="EMBL" id="CP003282">
    <property type="protein sequence ID" value="AFG38797.1"/>
    <property type="molecule type" value="Genomic_DNA"/>
</dbReference>
<dbReference type="AlphaFoldDB" id="H9UMQ4"/>